<evidence type="ECO:0000256" key="5">
    <source>
        <dbReference type="ARBA" id="ARBA00033751"/>
    </source>
</evidence>
<dbReference type="SMART" id="SM00849">
    <property type="entry name" value="Lactamase_B"/>
    <property type="match status" value="1"/>
</dbReference>
<dbReference type="PANTHER" id="PTHR43223">
    <property type="entry name" value="ALKYL/ARYL-SULFATASE"/>
    <property type="match status" value="1"/>
</dbReference>
<keyword evidence="4" id="KW-0862">Zinc</keyword>
<dbReference type="CDD" id="cd07710">
    <property type="entry name" value="arylsulfatase_Sdsa1-like_MBL-fold"/>
    <property type="match status" value="1"/>
</dbReference>
<evidence type="ECO:0000259" key="6">
    <source>
        <dbReference type="SMART" id="SM00849"/>
    </source>
</evidence>
<dbReference type="Pfam" id="PF00753">
    <property type="entry name" value="Lactamase_B"/>
    <property type="match status" value="1"/>
</dbReference>
<dbReference type="InterPro" id="IPR029228">
    <property type="entry name" value="Alkyl_sulf_dimr"/>
</dbReference>
<dbReference type="InterPro" id="IPR044097">
    <property type="entry name" value="Bds1/SdsA1_MBL-fold"/>
</dbReference>
<dbReference type="InterPro" id="IPR038536">
    <property type="entry name" value="Alkyl/aryl-sulf_dimr_sf"/>
</dbReference>
<dbReference type="GO" id="GO:0046872">
    <property type="term" value="F:metal ion binding"/>
    <property type="evidence" value="ECO:0007669"/>
    <property type="project" value="UniProtKB-KW"/>
</dbReference>
<dbReference type="SUPFAM" id="SSF55718">
    <property type="entry name" value="SCP-like"/>
    <property type="match status" value="1"/>
</dbReference>
<evidence type="ECO:0000256" key="2">
    <source>
        <dbReference type="ARBA" id="ARBA00022723"/>
    </source>
</evidence>
<evidence type="ECO:0000313" key="7">
    <source>
        <dbReference type="EMBL" id="MBF4467804.1"/>
    </source>
</evidence>
<dbReference type="EMBL" id="JADIIN010000003">
    <property type="protein sequence ID" value="MBF4467804.1"/>
    <property type="molecule type" value="Genomic_DNA"/>
</dbReference>
<dbReference type="AlphaFoldDB" id="A0A843AAW1"/>
<feature type="domain" description="Metallo-beta-lactamase" evidence="6">
    <location>
        <begin position="106"/>
        <end position="328"/>
    </location>
</feature>
<evidence type="ECO:0000256" key="1">
    <source>
        <dbReference type="ARBA" id="ARBA00001947"/>
    </source>
</evidence>
<dbReference type="InterPro" id="IPR001279">
    <property type="entry name" value="Metallo-B-lactamas"/>
</dbReference>
<evidence type="ECO:0000313" key="8">
    <source>
        <dbReference type="Proteomes" id="UP000658733"/>
    </source>
</evidence>
<keyword evidence="2" id="KW-0479">Metal-binding</keyword>
<dbReference type="FunFam" id="3.60.15.30:FF:000001">
    <property type="entry name" value="Alkyl/aryl-sulfatase BDS1"/>
    <property type="match status" value="1"/>
</dbReference>
<dbReference type="FunFam" id="1.25.40.880:FF:000001">
    <property type="entry name" value="SDS hydrolase SdsA1"/>
    <property type="match status" value="1"/>
</dbReference>
<proteinExistence type="inferred from homology"/>
<dbReference type="InterPro" id="IPR029229">
    <property type="entry name" value="Alkyl_sulf_C"/>
</dbReference>
<dbReference type="GO" id="GO:0046983">
    <property type="term" value="F:protein dimerization activity"/>
    <property type="evidence" value="ECO:0007669"/>
    <property type="project" value="InterPro"/>
</dbReference>
<name>A0A843AAW1_METAZ</name>
<dbReference type="Gene3D" id="1.25.40.880">
    <property type="entry name" value="Alkyl sulfatase, dimerisation domain"/>
    <property type="match status" value="1"/>
</dbReference>
<dbReference type="Pfam" id="PF14863">
    <property type="entry name" value="Alkyl_sulf_dimr"/>
    <property type="match status" value="1"/>
</dbReference>
<dbReference type="SUPFAM" id="SSF56281">
    <property type="entry name" value="Metallo-hydrolase/oxidoreductase"/>
    <property type="match status" value="1"/>
</dbReference>
<dbReference type="GO" id="GO:0018741">
    <property type="term" value="F:linear primary-alkylsulfatase activity"/>
    <property type="evidence" value="ECO:0007669"/>
    <property type="project" value="InterPro"/>
</dbReference>
<comment type="caution">
    <text evidence="7">The sequence shown here is derived from an EMBL/GenBank/DDBJ whole genome shotgun (WGS) entry which is preliminary data.</text>
</comment>
<protein>
    <submittedName>
        <fullName evidence="7">MBL fold metallo-hydrolase</fullName>
    </submittedName>
</protein>
<dbReference type="InterPro" id="IPR036527">
    <property type="entry name" value="SCP2_sterol-bd_dom_sf"/>
</dbReference>
<dbReference type="Pfam" id="PF14864">
    <property type="entry name" value="Alkyl_sulf_C"/>
    <property type="match status" value="1"/>
</dbReference>
<evidence type="ECO:0000256" key="3">
    <source>
        <dbReference type="ARBA" id="ARBA00022801"/>
    </source>
</evidence>
<dbReference type="InterPro" id="IPR036866">
    <property type="entry name" value="RibonucZ/Hydroxyglut_hydro"/>
</dbReference>
<organism evidence="7 8">
    <name type="scientific">Methanobrevibacter arboriphilus</name>
    <dbReference type="NCBI Taxonomy" id="39441"/>
    <lineage>
        <taxon>Archaea</taxon>
        <taxon>Methanobacteriati</taxon>
        <taxon>Methanobacteriota</taxon>
        <taxon>Methanomada group</taxon>
        <taxon>Methanobacteria</taxon>
        <taxon>Methanobacteriales</taxon>
        <taxon>Methanobacteriaceae</taxon>
        <taxon>Methanobrevibacter</taxon>
    </lineage>
</organism>
<sequence length="631" mass="72786">MMKFNKDIKGPTEITKNFNENLRKSLPFDNNIDFKEVEKGLIDTTEDLIIKGKLLDEIWNLKDYNFLKDDWKSTVNPSLWRQAQLNLCNGLFEVHGSVFQVRGYDISNITIIEGENGIIIIDPLVSEESAKSAMELYYKNKGEKPLKAVIYTHSHIDHYGGVKGVVSQEEVDSGKVEIIAPEGFMEEAVSENIFAGNAMFRRANYMYGNTLSPSPQGHVDVGLGKQASKGISSLIKPTKFIKETGEKLNIDGVDIEFIMANGTEAPSEFMMYYPQFKIFNASEVISHHIHNLYTLRGAKVRDARKWWKAIDNIISIYGDSIEILIAQHHWPKWGNKKIIELLEKERDAYKFLHDQSLRLANQGYNPVEISEEVKLPKSLEKEWYLRDYYGSFNHNSKAIYQFYIGWYDGNPANLYPLPPEEVGKKYVEFMGGADNVLKKAKESFDKGEYRWVAEVCKHIVFADPNNEQARYLEADALEQLAYQTETATWRNNFLLGAFELRNGVKALSIERSDSFLSMPTELIMDYIGLLVKKENAENINIKTNLKLTDRDEIWFMSLENSTFIYRENYIDKNINFELNITISELLELFLDKSDFNEILEDKTKFKGDEDLLKQFIDVFVPFENNFNIVTP</sequence>
<dbReference type="Proteomes" id="UP000658733">
    <property type="component" value="Unassembled WGS sequence"/>
</dbReference>
<dbReference type="InterPro" id="IPR052195">
    <property type="entry name" value="Bact_Alkyl/Aryl-Sulfatase"/>
</dbReference>
<keyword evidence="3 7" id="KW-0378">Hydrolase</keyword>
<dbReference type="Gene3D" id="3.30.1050.10">
    <property type="entry name" value="SCP2 sterol-binding domain"/>
    <property type="match status" value="1"/>
</dbReference>
<dbReference type="PANTHER" id="PTHR43223:SF1">
    <property type="entry name" value="ALKYL_ARYL-SULFATASE BDS1"/>
    <property type="match status" value="1"/>
</dbReference>
<evidence type="ECO:0000256" key="4">
    <source>
        <dbReference type="ARBA" id="ARBA00022833"/>
    </source>
</evidence>
<comment type="cofactor">
    <cofactor evidence="1">
        <name>Zn(2+)</name>
        <dbReference type="ChEBI" id="CHEBI:29105"/>
    </cofactor>
</comment>
<comment type="similarity">
    <text evidence="5">Belongs to the metallo-beta-lactamase superfamily. Type III sulfatase family.</text>
</comment>
<reference evidence="7" key="1">
    <citation type="submission" date="2020-10" db="EMBL/GenBank/DDBJ databases">
        <title>Dehalococcoides mccartyi of a TCE/Cr reducing biochatode.</title>
        <authorList>
            <person name="Matturro B."/>
        </authorList>
    </citation>
    <scope>NUCLEOTIDE SEQUENCE</scope>
    <source>
        <strain evidence="7">Bin4</strain>
    </source>
</reference>
<gene>
    <name evidence="7" type="ORF">ISP01_00200</name>
</gene>
<dbReference type="Gene3D" id="3.60.15.30">
    <property type="entry name" value="Metallo-beta-lactamase domain"/>
    <property type="match status" value="1"/>
</dbReference>
<dbReference type="GO" id="GO:0018909">
    <property type="term" value="P:dodecyl sulfate metabolic process"/>
    <property type="evidence" value="ECO:0007669"/>
    <property type="project" value="InterPro"/>
</dbReference>
<accession>A0A843AAW1</accession>